<dbReference type="EMBL" id="CAJNOU010001520">
    <property type="protein sequence ID" value="CAF1216438.1"/>
    <property type="molecule type" value="Genomic_DNA"/>
</dbReference>
<sequence length="405" mass="46973">MRNRMPSASSDRYSRVSSSSASSTSSTNCYNNPNSYSSSQTSSTFSPLRSATSSLHLSKLINKDYRSMQSLKMQKQYQLNRTYHTPIARIPPLINNQQLSSLEQHQQKEYYTKDQSWLSCEELETIEKRFTDLLHEISNKKTHDYQQYEQRAKSCDRLTNDEQTYKPTILSNSRKSLFDKVKDENRNFRSETFQHSTILSDNDILKVELCYRSIGTHVYACRCLCDLYITTAERLSKLEDWILFQHGLPVWLLNSGTNPKRQSCLSLIIAEYGSGFPIWQDIINGHSDVKQARDQHITFRLSDKTTLAVLRFNNLTASKEFFSYYISIRNNHHYKHLFSNGHNRSSSCGSILSNKKKSQRHVNKSSISNPCQFQHITRLQVKDYVHLTSLNQCLMSADTYSNQLL</sequence>
<name>A0A814J8J2_9BILA</name>
<dbReference type="EMBL" id="CAJNOH010001052">
    <property type="protein sequence ID" value="CAF1169426.1"/>
    <property type="molecule type" value="Genomic_DNA"/>
</dbReference>
<evidence type="ECO:0000313" key="6">
    <source>
        <dbReference type="EMBL" id="CAF1422920.1"/>
    </source>
</evidence>
<protein>
    <submittedName>
        <fullName evidence="3">Uncharacterized protein</fullName>
    </submittedName>
</protein>
<dbReference type="Proteomes" id="UP000663854">
    <property type="component" value="Unassembled WGS sequence"/>
</dbReference>
<dbReference type="EMBL" id="CAJNOO010000791">
    <property type="protein sequence ID" value="CAF1034741.1"/>
    <property type="molecule type" value="Genomic_DNA"/>
</dbReference>
<gene>
    <name evidence="6" type="ORF">JXQ802_LOCUS35968</name>
    <name evidence="4" type="ORF">PYM288_LOCUS23191</name>
    <name evidence="3" type="ORF">RFH988_LOCUS15905</name>
    <name evidence="5" type="ORF">SEV965_LOCUS21946</name>
    <name evidence="2" type="ORF">ZHD862_LOCUS3713</name>
</gene>
<comment type="caution">
    <text evidence="3">The sequence shown here is derived from an EMBL/GenBank/DDBJ whole genome shotgun (WGS) entry which is preliminary data.</text>
</comment>
<reference evidence="3" key="1">
    <citation type="submission" date="2021-02" db="EMBL/GenBank/DDBJ databases">
        <authorList>
            <person name="Nowell W R."/>
        </authorList>
    </citation>
    <scope>NUCLEOTIDE SEQUENCE</scope>
</reference>
<proteinExistence type="predicted"/>
<feature type="region of interest" description="Disordered" evidence="1">
    <location>
        <begin position="1"/>
        <end position="47"/>
    </location>
</feature>
<evidence type="ECO:0000313" key="3">
    <source>
        <dbReference type="EMBL" id="CAF1034741.1"/>
    </source>
</evidence>
<evidence type="ECO:0000313" key="8">
    <source>
        <dbReference type="Proteomes" id="UP000663882"/>
    </source>
</evidence>
<dbReference type="Proteomes" id="UP000663882">
    <property type="component" value="Unassembled WGS sequence"/>
</dbReference>
<evidence type="ECO:0000256" key="1">
    <source>
        <dbReference type="SAM" id="MobiDB-lite"/>
    </source>
</evidence>
<dbReference type="AlphaFoldDB" id="A0A814J8J2"/>
<dbReference type="EMBL" id="CAJNOL010001812">
    <property type="protein sequence ID" value="CAF1422920.1"/>
    <property type="molecule type" value="Genomic_DNA"/>
</dbReference>
<dbReference type="OrthoDB" id="10021476at2759"/>
<accession>A0A814J8J2</accession>
<evidence type="ECO:0000313" key="5">
    <source>
        <dbReference type="EMBL" id="CAF1216438.1"/>
    </source>
</evidence>
<organism evidence="3 8">
    <name type="scientific">Rotaria sordida</name>
    <dbReference type="NCBI Taxonomy" id="392033"/>
    <lineage>
        <taxon>Eukaryota</taxon>
        <taxon>Metazoa</taxon>
        <taxon>Spiralia</taxon>
        <taxon>Gnathifera</taxon>
        <taxon>Rotifera</taxon>
        <taxon>Eurotatoria</taxon>
        <taxon>Bdelloidea</taxon>
        <taxon>Philodinida</taxon>
        <taxon>Philodinidae</taxon>
        <taxon>Rotaria</taxon>
    </lineage>
</organism>
<dbReference type="Proteomes" id="UP000663889">
    <property type="component" value="Unassembled WGS sequence"/>
</dbReference>
<evidence type="ECO:0000313" key="7">
    <source>
        <dbReference type="Proteomes" id="UP000663870"/>
    </source>
</evidence>
<dbReference type="Proteomes" id="UP000663870">
    <property type="component" value="Unassembled WGS sequence"/>
</dbReference>
<evidence type="ECO:0000313" key="4">
    <source>
        <dbReference type="EMBL" id="CAF1169426.1"/>
    </source>
</evidence>
<dbReference type="EMBL" id="CAJNOT010000083">
    <property type="protein sequence ID" value="CAF0827517.1"/>
    <property type="molecule type" value="Genomic_DNA"/>
</dbReference>
<keyword evidence="7" id="KW-1185">Reference proteome</keyword>
<evidence type="ECO:0000313" key="2">
    <source>
        <dbReference type="EMBL" id="CAF0827517.1"/>
    </source>
</evidence>
<dbReference type="Proteomes" id="UP000663864">
    <property type="component" value="Unassembled WGS sequence"/>
</dbReference>